<dbReference type="AlphaFoldDB" id="V9HCD1"/>
<dbReference type="InterPro" id="IPR036513">
    <property type="entry name" value="STAS_dom_sf"/>
</dbReference>
<comment type="caution">
    <text evidence="1">The sequence shown here is derived from an EMBL/GenBank/DDBJ whole genome shotgun (WGS) entry which is preliminary data.</text>
</comment>
<dbReference type="RefSeq" id="WP_002641778.1">
    <property type="nucleotide sequence ID" value="NZ_JH815302.1"/>
</dbReference>
<gene>
    <name evidence="1" type="ORF">HMPREF9021_01150</name>
</gene>
<organism evidence="1 2">
    <name type="scientific">Simonsiella muelleri ATCC 29453</name>
    <dbReference type="NCBI Taxonomy" id="641147"/>
    <lineage>
        <taxon>Bacteria</taxon>
        <taxon>Pseudomonadati</taxon>
        <taxon>Pseudomonadota</taxon>
        <taxon>Betaproteobacteria</taxon>
        <taxon>Neisseriales</taxon>
        <taxon>Neisseriaceae</taxon>
        <taxon>Simonsiella</taxon>
    </lineage>
</organism>
<reference evidence="1 2" key="2">
    <citation type="submission" date="2011-10" db="EMBL/GenBank/DDBJ databases">
        <title>The Genome Sequence of Simonsiella muelleri ATCC 29453.</title>
        <authorList>
            <consortium name="The Broad Institute Genome Sequencing Platform"/>
            <consortium name="The Broad Institute Genome Sequencing Center for Infectious Disease"/>
            <person name="Earl A."/>
            <person name="Ward D."/>
            <person name="Feldgarden M."/>
            <person name="Gevers D."/>
            <person name="Izard J."/>
            <person name="Baranova O.V."/>
            <person name="Blanton J.M."/>
            <person name="Tanner A.C."/>
            <person name="Dewhirst F."/>
            <person name="Young S.K."/>
            <person name="Zeng Q."/>
            <person name="Gargeya S."/>
            <person name="Fitzgerald M."/>
            <person name="Haas B."/>
            <person name="Abouelleil A."/>
            <person name="Alvarado L."/>
            <person name="Arachchi H.M."/>
            <person name="Berlin A."/>
            <person name="Brown A."/>
            <person name="Chapman S.B."/>
            <person name="Chen Z."/>
            <person name="Dunbar C."/>
            <person name="Freedman E."/>
            <person name="Gearin G."/>
            <person name="Goldberg J."/>
            <person name="Griggs A."/>
            <person name="Gujja S."/>
            <person name="Heiman D."/>
            <person name="Howarth C."/>
            <person name="Larson L."/>
            <person name="Lui A."/>
            <person name="MacDonald P.J.P."/>
            <person name="Montmayeur A."/>
            <person name="Murphy C."/>
            <person name="Neiman D."/>
            <person name="Pearson M."/>
            <person name="Priest M."/>
            <person name="Roberts A."/>
            <person name="Saif S."/>
            <person name="Shea T."/>
            <person name="Shenoy N."/>
            <person name="Sisk P."/>
            <person name="Stolte C."/>
            <person name="Sykes S."/>
            <person name="Wortman J."/>
            <person name="Nusbaum C."/>
            <person name="Birren B."/>
        </authorList>
    </citation>
    <scope>NUCLEOTIDE SEQUENCE [LARGE SCALE GENOMIC DNA]</scope>
    <source>
        <strain evidence="1 2">ATCC 29453</strain>
    </source>
</reference>
<dbReference type="STRING" id="641147.HMPREF9021_01150"/>
<dbReference type="eggNOG" id="COG3113">
    <property type="taxonomic scope" value="Bacteria"/>
</dbReference>
<proteinExistence type="predicted"/>
<evidence type="ECO:0000313" key="2">
    <source>
        <dbReference type="Proteomes" id="UP000017813"/>
    </source>
</evidence>
<name>V9HCD1_9NEIS</name>
<reference evidence="1 2" key="1">
    <citation type="submission" date="2010-03" db="EMBL/GenBank/DDBJ databases">
        <authorList>
            <consortium name="The Broad Institute Genome Sequencing Platform"/>
            <person name="Ward D."/>
            <person name="Earl A."/>
            <person name="Feldgarden M."/>
            <person name="Gevers D."/>
            <person name="Young S."/>
            <person name="Zeng Q."/>
            <person name="Koehrsen M."/>
            <person name="Alvarado L."/>
            <person name="Berlin A.M."/>
            <person name="Borenstein D."/>
            <person name="Chapman S.B."/>
            <person name="Chen Z."/>
            <person name="Engels R."/>
            <person name="Freedman E."/>
            <person name="Gellesch M."/>
            <person name="Goldberg J."/>
            <person name="Griggs A."/>
            <person name="Gujja S."/>
            <person name="Heilman E.R."/>
            <person name="Heiman D.I."/>
            <person name="Hepburn T.A."/>
            <person name="Howarth C."/>
            <person name="Jen D."/>
            <person name="Larson L."/>
            <person name="Mehta T."/>
            <person name="Park D."/>
            <person name="Pearson M."/>
            <person name="Richards J."/>
            <person name="Roberts A."/>
            <person name="Saif S."/>
            <person name="Shea T.D."/>
            <person name="Shenoy N."/>
            <person name="Sisk P."/>
            <person name="Stolte C."/>
            <person name="Sykes S.N."/>
            <person name="Walk T."/>
            <person name="White J."/>
            <person name="Yandava C."/>
            <person name="Izard J."/>
            <person name="Baranova O.V."/>
            <person name="Blanton J.M."/>
            <person name="Tanner A.C."/>
            <person name="Dewhirst F."/>
            <person name="Haas B."/>
            <person name="Nusbaum C."/>
            <person name="Birren B."/>
        </authorList>
    </citation>
    <scope>NUCLEOTIDE SEQUENCE [LARGE SCALE GENOMIC DNA]</scope>
    <source>
        <strain evidence="1 2">ATCC 29453</strain>
    </source>
</reference>
<evidence type="ECO:0008006" key="3">
    <source>
        <dbReference type="Google" id="ProtNLM"/>
    </source>
</evidence>
<dbReference type="Proteomes" id="UP000017813">
    <property type="component" value="Unassembled WGS sequence"/>
</dbReference>
<protein>
    <recommendedName>
        <fullName evidence="3">STAS domain-containing protein</fullName>
    </recommendedName>
</protein>
<keyword evidence="2" id="KW-1185">Reference proteome</keyword>
<dbReference type="HOGENOM" id="CLU_115403_13_3_4"/>
<dbReference type="SUPFAM" id="SSF52091">
    <property type="entry name" value="SpoIIaa-like"/>
    <property type="match status" value="1"/>
</dbReference>
<evidence type="ECO:0000313" key="1">
    <source>
        <dbReference type="EMBL" id="EFG30922.2"/>
    </source>
</evidence>
<dbReference type="EMBL" id="ADCY02000024">
    <property type="protein sequence ID" value="EFG30922.2"/>
    <property type="molecule type" value="Genomic_DNA"/>
</dbReference>
<sequence length="95" mass="10766">MIRGMVSVQTLTRQDWKQFVQLCQQPHVHTVDLSGVVRADSACISLLLTTIRENISGSLKWLNLPESIETLAKLYELPQLDEWQQAFSATEGEHS</sequence>
<accession>V9HCD1</accession>